<proteinExistence type="predicted"/>
<reference evidence="2" key="1">
    <citation type="journal article" date="2019" name="Int. J. Syst. Evol. Microbiol.">
        <title>The Global Catalogue of Microorganisms (GCM) 10K type strain sequencing project: providing services to taxonomists for standard genome sequencing and annotation.</title>
        <authorList>
            <consortium name="The Broad Institute Genomics Platform"/>
            <consortium name="The Broad Institute Genome Sequencing Center for Infectious Disease"/>
            <person name="Wu L."/>
            <person name="Ma J."/>
        </authorList>
    </citation>
    <scope>NUCLEOTIDE SEQUENCE [LARGE SCALE GENOMIC DNA]</scope>
    <source>
        <strain evidence="2">JCM 31486</strain>
    </source>
</reference>
<dbReference type="InterPro" id="IPR009078">
    <property type="entry name" value="Ferritin-like_SF"/>
</dbReference>
<dbReference type="Gene3D" id="1.10.620.20">
    <property type="entry name" value="Ribonucleotide Reductase, subunit A"/>
    <property type="match status" value="1"/>
</dbReference>
<dbReference type="InterPro" id="IPR012348">
    <property type="entry name" value="RNR-like"/>
</dbReference>
<evidence type="ECO:0000313" key="2">
    <source>
        <dbReference type="Proteomes" id="UP001597045"/>
    </source>
</evidence>
<dbReference type="SUPFAM" id="SSF47240">
    <property type="entry name" value="Ferritin-like"/>
    <property type="match status" value="1"/>
</dbReference>
<gene>
    <name evidence="1" type="ORF">ACFQ1S_36845</name>
</gene>
<dbReference type="Pfam" id="PF11583">
    <property type="entry name" value="AurF"/>
    <property type="match status" value="1"/>
</dbReference>
<dbReference type="Proteomes" id="UP001597045">
    <property type="component" value="Unassembled WGS sequence"/>
</dbReference>
<sequence>MKDSEQELTAERLLNGSVRRSYDSSVDIDWDAPLVAGKYFLPPEISALYGTDLWHSLTPAQRVEVSRQELANLLSVGHWFENILNQALLRMIFAADPTSRHTHYALTEIGDECRHMLMFGRLIEKIGARPYRQPPLQLLFTKMAPLRMRGLQLWAWALIGEEIFDVWQRRMMDDPNLQPVVRRMMRIHVVEEA</sequence>
<dbReference type="EMBL" id="JBHTIS010003037">
    <property type="protein sequence ID" value="MFD1050704.1"/>
    <property type="molecule type" value="Genomic_DNA"/>
</dbReference>
<evidence type="ECO:0000313" key="1">
    <source>
        <dbReference type="EMBL" id="MFD1050704.1"/>
    </source>
</evidence>
<organism evidence="1 2">
    <name type="scientific">Kibdelosporangium lantanae</name>
    <dbReference type="NCBI Taxonomy" id="1497396"/>
    <lineage>
        <taxon>Bacteria</taxon>
        <taxon>Bacillati</taxon>
        <taxon>Actinomycetota</taxon>
        <taxon>Actinomycetes</taxon>
        <taxon>Pseudonocardiales</taxon>
        <taxon>Pseudonocardiaceae</taxon>
        <taxon>Kibdelosporangium</taxon>
    </lineage>
</organism>
<name>A0ABW3MMN5_9PSEU</name>
<protein>
    <submittedName>
        <fullName evidence="1">Diiron oxygenase</fullName>
    </submittedName>
</protein>
<feature type="non-terminal residue" evidence="1">
    <location>
        <position position="193"/>
    </location>
</feature>
<comment type="caution">
    <text evidence="1">The sequence shown here is derived from an EMBL/GenBank/DDBJ whole genome shotgun (WGS) entry which is preliminary data.</text>
</comment>
<dbReference type="InterPro" id="IPR025859">
    <property type="entry name" value="AurF/CmlI"/>
</dbReference>
<keyword evidence="2" id="KW-1185">Reference proteome</keyword>
<accession>A0ABW3MMN5</accession>